<dbReference type="Proteomes" id="UP000824782">
    <property type="component" value="Unassembled WGS sequence"/>
</dbReference>
<dbReference type="AlphaFoldDB" id="A0AAV7DGF7"/>
<evidence type="ECO:0000313" key="3">
    <source>
        <dbReference type="Proteomes" id="UP000824782"/>
    </source>
</evidence>
<keyword evidence="3" id="KW-1185">Reference proteome</keyword>
<proteinExistence type="predicted"/>
<sequence length="79" mass="8644">MSDVTPHLKTLEAGQARPRRHQESQSVTRTHHRQISTTIVDSAQEGGGRAPAEASPPCTLQGSWLRLLTPICVFCSLHT</sequence>
<accession>A0AAV7DGF7</accession>
<evidence type="ECO:0000256" key="1">
    <source>
        <dbReference type="SAM" id="MobiDB-lite"/>
    </source>
</evidence>
<protein>
    <submittedName>
        <fullName evidence="2">Uncharacterized protein</fullName>
    </submittedName>
</protein>
<reference evidence="2" key="1">
    <citation type="thesis" date="2020" institute="ProQuest LLC" country="789 East Eisenhower Parkway, Ann Arbor, MI, USA">
        <title>Comparative Genomics and Chromosome Evolution.</title>
        <authorList>
            <person name="Mudd A.B."/>
        </authorList>
    </citation>
    <scope>NUCLEOTIDE SEQUENCE</scope>
    <source>
        <strain evidence="2">237g6f4</strain>
        <tissue evidence="2">Blood</tissue>
    </source>
</reference>
<comment type="caution">
    <text evidence="2">The sequence shown here is derived from an EMBL/GenBank/DDBJ whole genome shotgun (WGS) entry which is preliminary data.</text>
</comment>
<gene>
    <name evidence="2" type="ORF">GDO81_001643</name>
</gene>
<organism evidence="2 3">
    <name type="scientific">Engystomops pustulosus</name>
    <name type="common">Tungara frog</name>
    <name type="synonym">Physalaemus pustulosus</name>
    <dbReference type="NCBI Taxonomy" id="76066"/>
    <lineage>
        <taxon>Eukaryota</taxon>
        <taxon>Metazoa</taxon>
        <taxon>Chordata</taxon>
        <taxon>Craniata</taxon>
        <taxon>Vertebrata</taxon>
        <taxon>Euteleostomi</taxon>
        <taxon>Amphibia</taxon>
        <taxon>Batrachia</taxon>
        <taxon>Anura</taxon>
        <taxon>Neobatrachia</taxon>
        <taxon>Hyloidea</taxon>
        <taxon>Leptodactylidae</taxon>
        <taxon>Leiuperinae</taxon>
        <taxon>Engystomops</taxon>
    </lineage>
</organism>
<evidence type="ECO:0000313" key="2">
    <source>
        <dbReference type="EMBL" id="KAG8595821.1"/>
    </source>
</evidence>
<feature type="region of interest" description="Disordered" evidence="1">
    <location>
        <begin position="1"/>
        <end position="57"/>
    </location>
</feature>
<dbReference type="EMBL" id="WNYA01000001">
    <property type="protein sequence ID" value="KAG8595821.1"/>
    <property type="molecule type" value="Genomic_DNA"/>
</dbReference>
<name>A0AAV7DGF7_ENGPU</name>